<comment type="caution">
    <text evidence="5">The sequence shown here is derived from an EMBL/GenBank/DDBJ whole genome shotgun (WGS) entry which is preliminary data.</text>
</comment>
<dbReference type="InterPro" id="IPR038765">
    <property type="entry name" value="Papain-like_cys_pep_sf"/>
</dbReference>
<reference evidence="5 6" key="1">
    <citation type="submission" date="2021-06" db="EMBL/GenBank/DDBJ databases">
        <authorList>
            <person name="Palmer J.M."/>
        </authorList>
    </citation>
    <scope>NUCLEOTIDE SEQUENCE [LARGE SCALE GENOMIC DNA]</scope>
    <source>
        <strain evidence="5 6">XC_2019</strain>
        <tissue evidence="5">Muscle</tissue>
    </source>
</reference>
<dbReference type="Pfam" id="PF00443">
    <property type="entry name" value="UCH"/>
    <property type="match status" value="1"/>
</dbReference>
<protein>
    <recommendedName>
        <fullName evidence="4">USP domain-containing protein</fullName>
    </recommendedName>
</protein>
<feature type="region of interest" description="Disordered" evidence="3">
    <location>
        <begin position="116"/>
        <end position="144"/>
    </location>
</feature>
<evidence type="ECO:0000256" key="1">
    <source>
        <dbReference type="ARBA" id="ARBA00022786"/>
    </source>
</evidence>
<keyword evidence="6" id="KW-1185">Reference proteome</keyword>
<name>A0ABV0S6W7_9TELE</name>
<dbReference type="PANTHER" id="PTHR22975">
    <property type="entry name" value="UBIQUITIN SPECIFIC PROTEINASE"/>
    <property type="match status" value="1"/>
</dbReference>
<evidence type="ECO:0000313" key="6">
    <source>
        <dbReference type="Proteomes" id="UP001434883"/>
    </source>
</evidence>
<dbReference type="Gene3D" id="3.90.70.10">
    <property type="entry name" value="Cysteine proteinases"/>
    <property type="match status" value="1"/>
</dbReference>
<evidence type="ECO:0000259" key="4">
    <source>
        <dbReference type="PROSITE" id="PS50235"/>
    </source>
</evidence>
<feature type="non-terminal residue" evidence="5">
    <location>
        <position position="1"/>
    </location>
</feature>
<dbReference type="InterPro" id="IPR028889">
    <property type="entry name" value="USP"/>
</dbReference>
<dbReference type="Proteomes" id="UP001434883">
    <property type="component" value="Unassembled WGS sequence"/>
</dbReference>
<sequence>ENILMRIHFHIADESKEDICTARRCIPHQKFAMTLFEQCVCSSCGASSDPLPFIQMVHYISTTSLFMDPSCLFLKLGIFVMFSEEFPVVILMLGNYFLMFRLKSVWSAAPHGSCAPQQPGDHHHRPGVGLRSLGPGRGRHSLTGNLPAARRCKQLDQDRIREINLSIISREADLNFSLQLFYRVTEEKAQQAELYLVGMVCYYGKHYSTFFFQTKVRRWMYFDDAHVKEVRSTQCKFSVLVQSIFIILNHEILTRFTGPQLPWNFFSCWAFRQNFNLHFSGAVMFRVG</sequence>
<evidence type="ECO:0000256" key="3">
    <source>
        <dbReference type="SAM" id="MobiDB-lite"/>
    </source>
</evidence>
<feature type="domain" description="USP" evidence="4">
    <location>
        <begin position="1"/>
        <end position="252"/>
    </location>
</feature>
<keyword evidence="1" id="KW-0833">Ubl conjugation pathway</keyword>
<dbReference type="InterPro" id="IPR052398">
    <property type="entry name" value="Ubiquitin_hydrolase_53/54"/>
</dbReference>
<evidence type="ECO:0000256" key="2">
    <source>
        <dbReference type="ARBA" id="ARBA00022801"/>
    </source>
</evidence>
<keyword evidence="2" id="KW-0378">Hydrolase</keyword>
<gene>
    <name evidence="5" type="ORF">XENOCAPTIV_003642</name>
</gene>
<dbReference type="InterPro" id="IPR001394">
    <property type="entry name" value="Peptidase_C19_UCH"/>
</dbReference>
<dbReference type="PROSITE" id="PS50235">
    <property type="entry name" value="USP_3"/>
    <property type="match status" value="1"/>
</dbReference>
<dbReference type="EMBL" id="JAHRIN010068594">
    <property type="protein sequence ID" value="MEQ2215637.1"/>
    <property type="molecule type" value="Genomic_DNA"/>
</dbReference>
<dbReference type="PANTHER" id="PTHR22975:SF5">
    <property type="entry name" value="INACTIVE UBIQUITIN CARBOXYL-TERMINAL HYDROLASE 54"/>
    <property type="match status" value="1"/>
</dbReference>
<evidence type="ECO:0000313" key="5">
    <source>
        <dbReference type="EMBL" id="MEQ2215637.1"/>
    </source>
</evidence>
<accession>A0ABV0S6W7</accession>
<proteinExistence type="predicted"/>
<dbReference type="SUPFAM" id="SSF54001">
    <property type="entry name" value="Cysteine proteinases"/>
    <property type="match status" value="1"/>
</dbReference>
<organism evidence="5 6">
    <name type="scientific">Xenoophorus captivus</name>
    <dbReference type="NCBI Taxonomy" id="1517983"/>
    <lineage>
        <taxon>Eukaryota</taxon>
        <taxon>Metazoa</taxon>
        <taxon>Chordata</taxon>
        <taxon>Craniata</taxon>
        <taxon>Vertebrata</taxon>
        <taxon>Euteleostomi</taxon>
        <taxon>Actinopterygii</taxon>
        <taxon>Neopterygii</taxon>
        <taxon>Teleostei</taxon>
        <taxon>Neoteleostei</taxon>
        <taxon>Acanthomorphata</taxon>
        <taxon>Ovalentaria</taxon>
        <taxon>Atherinomorphae</taxon>
        <taxon>Cyprinodontiformes</taxon>
        <taxon>Goodeidae</taxon>
        <taxon>Xenoophorus</taxon>
    </lineage>
</organism>